<dbReference type="EMBL" id="JBBPBM010000006">
    <property type="protein sequence ID" value="KAK8580270.1"/>
    <property type="molecule type" value="Genomic_DNA"/>
</dbReference>
<reference evidence="1 2" key="1">
    <citation type="journal article" date="2024" name="G3 (Bethesda)">
        <title>Genome assembly of Hibiscus sabdariffa L. provides insights into metabolisms of medicinal natural products.</title>
        <authorList>
            <person name="Kim T."/>
        </authorList>
    </citation>
    <scope>NUCLEOTIDE SEQUENCE [LARGE SCALE GENOMIC DNA]</scope>
    <source>
        <strain evidence="1">TK-2024</strain>
        <tissue evidence="1">Old leaves</tissue>
    </source>
</reference>
<keyword evidence="2" id="KW-1185">Reference proteome</keyword>
<sequence>MVQCPGVFRFRCSGRQRQRPFRPPSLYSFRWLSYPLITNLFSSPLMLVAGVQWRNLEPVAVQMTLKVEDMEAKVVMAEEEEDVLVVVMKAILQGIALTNDSQNEIGVSYIFCEHFLPGVLQGVYEQ</sequence>
<dbReference type="Proteomes" id="UP001472677">
    <property type="component" value="Unassembled WGS sequence"/>
</dbReference>
<evidence type="ECO:0000313" key="1">
    <source>
        <dbReference type="EMBL" id="KAK8580270.1"/>
    </source>
</evidence>
<evidence type="ECO:0000313" key="2">
    <source>
        <dbReference type="Proteomes" id="UP001472677"/>
    </source>
</evidence>
<organism evidence="1 2">
    <name type="scientific">Hibiscus sabdariffa</name>
    <name type="common">roselle</name>
    <dbReference type="NCBI Taxonomy" id="183260"/>
    <lineage>
        <taxon>Eukaryota</taxon>
        <taxon>Viridiplantae</taxon>
        <taxon>Streptophyta</taxon>
        <taxon>Embryophyta</taxon>
        <taxon>Tracheophyta</taxon>
        <taxon>Spermatophyta</taxon>
        <taxon>Magnoliopsida</taxon>
        <taxon>eudicotyledons</taxon>
        <taxon>Gunneridae</taxon>
        <taxon>Pentapetalae</taxon>
        <taxon>rosids</taxon>
        <taxon>malvids</taxon>
        <taxon>Malvales</taxon>
        <taxon>Malvaceae</taxon>
        <taxon>Malvoideae</taxon>
        <taxon>Hibiscus</taxon>
    </lineage>
</organism>
<proteinExistence type="predicted"/>
<comment type="caution">
    <text evidence="1">The sequence shown here is derived from an EMBL/GenBank/DDBJ whole genome shotgun (WGS) entry which is preliminary data.</text>
</comment>
<accession>A0ABR2FH57</accession>
<name>A0ABR2FH57_9ROSI</name>
<protein>
    <submittedName>
        <fullName evidence="1">Uncharacterized protein</fullName>
    </submittedName>
</protein>
<gene>
    <name evidence="1" type="ORF">V6N12_070551</name>
</gene>